<evidence type="ECO:0000259" key="4">
    <source>
        <dbReference type="Pfam" id="PF01494"/>
    </source>
</evidence>
<gene>
    <name evidence="5" type="ORF">AFA91_20850</name>
</gene>
<dbReference type="PATRIC" id="fig|134601.6.peg.4310"/>
<proteinExistence type="predicted"/>
<keyword evidence="1" id="KW-0560">Oxidoreductase</keyword>
<evidence type="ECO:0000256" key="3">
    <source>
        <dbReference type="SAM" id="MobiDB-lite"/>
    </source>
</evidence>
<dbReference type="InterPro" id="IPR036188">
    <property type="entry name" value="FAD/NAD-bd_sf"/>
</dbReference>
<evidence type="ECO:0000313" key="5">
    <source>
        <dbReference type="EMBL" id="AKS33929.1"/>
    </source>
</evidence>
<dbReference type="GO" id="GO:0004497">
    <property type="term" value="F:monooxygenase activity"/>
    <property type="evidence" value="ECO:0007669"/>
    <property type="project" value="UniProtKB-KW"/>
</dbReference>
<dbReference type="Gene3D" id="3.50.50.60">
    <property type="entry name" value="FAD/NAD(P)-binding domain"/>
    <property type="match status" value="1"/>
</dbReference>
<protein>
    <recommendedName>
        <fullName evidence="4">FAD-binding domain-containing protein</fullName>
    </recommendedName>
</protein>
<feature type="region of interest" description="Disordered" evidence="3">
    <location>
        <begin position="352"/>
        <end position="378"/>
    </location>
</feature>
<evidence type="ECO:0000256" key="2">
    <source>
        <dbReference type="ARBA" id="ARBA00023033"/>
    </source>
</evidence>
<organism evidence="5 6">
    <name type="scientific">Mycolicibacterium goodii</name>
    <name type="common">Mycobacterium goodii</name>
    <dbReference type="NCBI Taxonomy" id="134601"/>
    <lineage>
        <taxon>Bacteria</taxon>
        <taxon>Bacillati</taxon>
        <taxon>Actinomycetota</taxon>
        <taxon>Actinomycetes</taxon>
        <taxon>Mycobacteriales</taxon>
        <taxon>Mycobacteriaceae</taxon>
        <taxon>Mycolicibacterium</taxon>
    </lineage>
</organism>
<dbReference type="SUPFAM" id="SSF51905">
    <property type="entry name" value="FAD/NAD(P)-binding domain"/>
    <property type="match status" value="1"/>
</dbReference>
<feature type="domain" description="FAD-binding" evidence="4">
    <location>
        <begin position="4"/>
        <end position="342"/>
    </location>
</feature>
<reference evidence="5 6" key="1">
    <citation type="submission" date="2015-07" db="EMBL/GenBank/DDBJ databases">
        <title>Complete genome sequence of Mycobacterium goodii X7B, a facultative thermophilic biodesulfurizing bacterium.</title>
        <authorList>
            <person name="Yu B."/>
            <person name="Li F."/>
            <person name="Xu P."/>
        </authorList>
    </citation>
    <scope>NUCLEOTIDE SEQUENCE [LARGE SCALE GENOMIC DNA]</scope>
    <source>
        <strain evidence="5 6">X7B</strain>
    </source>
</reference>
<dbReference type="Pfam" id="PF01494">
    <property type="entry name" value="FAD_binding_3"/>
    <property type="match status" value="1"/>
</dbReference>
<dbReference type="InterPro" id="IPR050493">
    <property type="entry name" value="FAD-dep_Monooxygenase_BioMet"/>
</dbReference>
<dbReference type="STRING" id="134601.AFA91_20850"/>
<dbReference type="AlphaFoldDB" id="A0A0K0X944"/>
<dbReference type="PANTHER" id="PTHR13789:SF268">
    <property type="entry name" value="5-METHYLPHENAZINE-1-CARBOXYLATE 1-MONOOXYGENASE"/>
    <property type="match status" value="1"/>
</dbReference>
<dbReference type="Proteomes" id="UP000062255">
    <property type="component" value="Chromosome"/>
</dbReference>
<dbReference type="NCBIfam" id="NF005720">
    <property type="entry name" value="PRK07538.1"/>
    <property type="match status" value="1"/>
</dbReference>
<dbReference type="RefSeq" id="WP_049746379.1">
    <property type="nucleotide sequence ID" value="NZ_CP012150.1"/>
</dbReference>
<evidence type="ECO:0000313" key="6">
    <source>
        <dbReference type="Proteomes" id="UP000062255"/>
    </source>
</evidence>
<dbReference type="PANTHER" id="PTHR13789">
    <property type="entry name" value="MONOOXYGENASE"/>
    <property type="match status" value="1"/>
</dbReference>
<sequence length="378" mass="40523">MSNVKVIAIAGAGIGGLTAALTLQQRGFDVIVLESARELRPLGVGINLLPHAVRELDRLGLGDAVTEASVAPSVIRFYADDGAVLFTEPRGLAAGDAYPQLSIHRGRLQMMLLAAVRDRLGPDAVRTGMRVTGFTGDGSRVVVHTDAGDVAADLLVGADGIGSVVRAKVHPGPDPLRFAGITMYRGASRMAPFLDGHTMAIIKGDKGIDIITYPIGGDLVNWVVQVPQEVRTCARWNAPASADDVLPHIADWHLDWLDTRELIGNTEQIFSYPMVDKDPLREWGHGAVTLLGDAAHPMYPVGANGGSQAIVDARVLADHLAAHGAQGLRRYEAERAEETAAVIVANREMHRAGHTRSATELDRVTRRYRTDTARSTRA</sequence>
<dbReference type="OrthoDB" id="4568714at2"/>
<evidence type="ECO:0000256" key="1">
    <source>
        <dbReference type="ARBA" id="ARBA00023002"/>
    </source>
</evidence>
<dbReference type="InterPro" id="IPR002938">
    <property type="entry name" value="FAD-bd"/>
</dbReference>
<dbReference type="SUPFAM" id="SSF54373">
    <property type="entry name" value="FAD-linked reductases, C-terminal domain"/>
    <property type="match status" value="1"/>
</dbReference>
<dbReference type="PRINTS" id="PR00420">
    <property type="entry name" value="RNGMNOXGNASE"/>
</dbReference>
<dbReference type="Gene3D" id="3.30.9.30">
    <property type="match status" value="1"/>
</dbReference>
<name>A0A0K0X944_MYCGD</name>
<accession>A0A0K0X944</accession>
<dbReference type="EMBL" id="CP012150">
    <property type="protein sequence ID" value="AKS33929.1"/>
    <property type="molecule type" value="Genomic_DNA"/>
</dbReference>
<dbReference type="KEGG" id="mgo:AFA91_20850"/>
<dbReference type="GO" id="GO:0071949">
    <property type="term" value="F:FAD binding"/>
    <property type="evidence" value="ECO:0007669"/>
    <property type="project" value="InterPro"/>
</dbReference>
<keyword evidence="2" id="KW-0503">Monooxygenase</keyword>